<comment type="similarity">
    <text evidence="1 6">Belongs to the cytochrome P450 family.</text>
</comment>
<evidence type="ECO:0000313" key="8">
    <source>
        <dbReference type="EMBL" id="KAF2488691.1"/>
    </source>
</evidence>
<dbReference type="Pfam" id="PF00067">
    <property type="entry name" value="p450"/>
    <property type="match status" value="1"/>
</dbReference>
<keyword evidence="3 6" id="KW-0560">Oxidoreductase</keyword>
<keyword evidence="6" id="KW-0503">Monooxygenase</keyword>
<dbReference type="PANTHER" id="PTHR46300:SF9">
    <property type="entry name" value="P450, PUTATIVE-RELATED"/>
    <property type="match status" value="1"/>
</dbReference>
<gene>
    <name evidence="8" type="ORF">BU16DRAFT_520462</name>
</gene>
<dbReference type="PRINTS" id="PR00463">
    <property type="entry name" value="EP450I"/>
</dbReference>
<dbReference type="PROSITE" id="PS00086">
    <property type="entry name" value="CYTOCHROME_P450"/>
    <property type="match status" value="1"/>
</dbReference>
<dbReference type="PANTHER" id="PTHR46300">
    <property type="entry name" value="P450, PUTATIVE (EUROFUNG)-RELATED-RELATED"/>
    <property type="match status" value="1"/>
</dbReference>
<feature type="transmembrane region" description="Helical" evidence="7">
    <location>
        <begin position="12"/>
        <end position="29"/>
    </location>
</feature>
<keyword evidence="2 5" id="KW-0479">Metal-binding</keyword>
<dbReference type="OrthoDB" id="1055148at2759"/>
<evidence type="ECO:0000256" key="6">
    <source>
        <dbReference type="RuleBase" id="RU000461"/>
    </source>
</evidence>
<proteinExistence type="inferred from homology"/>
<keyword evidence="7" id="KW-0472">Membrane</keyword>
<dbReference type="Gene3D" id="1.10.630.10">
    <property type="entry name" value="Cytochrome P450"/>
    <property type="match status" value="1"/>
</dbReference>
<evidence type="ECO:0000313" key="9">
    <source>
        <dbReference type="Proteomes" id="UP000799750"/>
    </source>
</evidence>
<evidence type="ECO:0000256" key="3">
    <source>
        <dbReference type="ARBA" id="ARBA00023002"/>
    </source>
</evidence>
<dbReference type="GO" id="GO:0005506">
    <property type="term" value="F:iron ion binding"/>
    <property type="evidence" value="ECO:0007669"/>
    <property type="project" value="InterPro"/>
</dbReference>
<dbReference type="InterPro" id="IPR036396">
    <property type="entry name" value="Cyt_P450_sf"/>
</dbReference>
<keyword evidence="7" id="KW-0812">Transmembrane</keyword>
<evidence type="ECO:0000256" key="7">
    <source>
        <dbReference type="SAM" id="Phobius"/>
    </source>
</evidence>
<accession>A0A6A6Q9C3</accession>
<dbReference type="GO" id="GO:0020037">
    <property type="term" value="F:heme binding"/>
    <property type="evidence" value="ECO:0007669"/>
    <property type="project" value="InterPro"/>
</dbReference>
<evidence type="ECO:0000256" key="1">
    <source>
        <dbReference type="ARBA" id="ARBA00010617"/>
    </source>
</evidence>
<dbReference type="EMBL" id="MU004202">
    <property type="protein sequence ID" value="KAF2488691.1"/>
    <property type="molecule type" value="Genomic_DNA"/>
</dbReference>
<dbReference type="InterPro" id="IPR017972">
    <property type="entry name" value="Cyt_P450_CS"/>
</dbReference>
<dbReference type="InterPro" id="IPR001128">
    <property type="entry name" value="Cyt_P450"/>
</dbReference>
<sequence>MAILNYLSPLEVLKWLFIAPVLAFAVYILQNEVDRYRKRIKNLPGPIGYPVVGNLFQVRNKVTAQQYQTWSKTYGDVFQVQLGNTTAVVINSSKAAKALFLGQSHALNSRPTFYVFHGKLSKAGKSVTSIGTSPWDDSCKQRRKAAAGALIKSKVESYAQILNLESREFLKDLLADCQNGEVDLDFRPAVRHFSLNLSLTLNYGTRVASVKSLNDDPLLREIIYVEAKISAFRDTSKNYANYIPLLRYWEPIASFLGLNKSPNEAADIGRRRLAYNNVLLEKLSQEVKEGRDKPCIQGAVLRDPDAASLTREELISVSLSMMAGADSNIPTLGWAILFLAHSPDIQETAYNAIRDAGILELPSTSYASTKVPYMDAFTREISRYFVVLKLGIPRATYTDATWGAATIPANTLVFLNSWACNRDPEHFPDPHTFNPARWIPSEDGSTPHAHQFAFGIGGRMCVAQHLAHNALYTVFLHLIAHFRISPADGESRDEIDPLDGLKGKSTFVGTPRGSKVKFIPRSSQNLKAWLR</sequence>
<dbReference type="AlphaFoldDB" id="A0A6A6Q9C3"/>
<dbReference type="SUPFAM" id="SSF48264">
    <property type="entry name" value="Cytochrome P450"/>
    <property type="match status" value="1"/>
</dbReference>
<reference evidence="8" key="1">
    <citation type="journal article" date="2020" name="Stud. Mycol.">
        <title>101 Dothideomycetes genomes: a test case for predicting lifestyles and emergence of pathogens.</title>
        <authorList>
            <person name="Haridas S."/>
            <person name="Albert R."/>
            <person name="Binder M."/>
            <person name="Bloem J."/>
            <person name="Labutti K."/>
            <person name="Salamov A."/>
            <person name="Andreopoulos B."/>
            <person name="Baker S."/>
            <person name="Barry K."/>
            <person name="Bills G."/>
            <person name="Bluhm B."/>
            <person name="Cannon C."/>
            <person name="Castanera R."/>
            <person name="Culley D."/>
            <person name="Daum C."/>
            <person name="Ezra D."/>
            <person name="Gonzalez J."/>
            <person name="Henrissat B."/>
            <person name="Kuo A."/>
            <person name="Liang C."/>
            <person name="Lipzen A."/>
            <person name="Lutzoni F."/>
            <person name="Magnuson J."/>
            <person name="Mondo S."/>
            <person name="Nolan M."/>
            <person name="Ohm R."/>
            <person name="Pangilinan J."/>
            <person name="Park H.-J."/>
            <person name="Ramirez L."/>
            <person name="Alfaro M."/>
            <person name="Sun H."/>
            <person name="Tritt A."/>
            <person name="Yoshinaga Y."/>
            <person name="Zwiers L.-H."/>
            <person name="Turgeon B."/>
            <person name="Goodwin S."/>
            <person name="Spatafora J."/>
            <person name="Crous P."/>
            <person name="Grigoriev I."/>
        </authorList>
    </citation>
    <scope>NUCLEOTIDE SEQUENCE</scope>
    <source>
        <strain evidence="8">CBS 269.34</strain>
    </source>
</reference>
<name>A0A6A6Q9C3_9PEZI</name>
<keyword evidence="4 5" id="KW-0408">Iron</keyword>
<evidence type="ECO:0000256" key="2">
    <source>
        <dbReference type="ARBA" id="ARBA00022723"/>
    </source>
</evidence>
<organism evidence="8 9">
    <name type="scientific">Lophium mytilinum</name>
    <dbReference type="NCBI Taxonomy" id="390894"/>
    <lineage>
        <taxon>Eukaryota</taxon>
        <taxon>Fungi</taxon>
        <taxon>Dikarya</taxon>
        <taxon>Ascomycota</taxon>
        <taxon>Pezizomycotina</taxon>
        <taxon>Dothideomycetes</taxon>
        <taxon>Pleosporomycetidae</taxon>
        <taxon>Mytilinidiales</taxon>
        <taxon>Mytilinidiaceae</taxon>
        <taxon>Lophium</taxon>
    </lineage>
</organism>
<dbReference type="GO" id="GO:0004497">
    <property type="term" value="F:monooxygenase activity"/>
    <property type="evidence" value="ECO:0007669"/>
    <property type="project" value="UniProtKB-KW"/>
</dbReference>
<dbReference type="InterPro" id="IPR050364">
    <property type="entry name" value="Cytochrome_P450_fung"/>
</dbReference>
<feature type="binding site" description="axial binding residue" evidence="5">
    <location>
        <position position="461"/>
    </location>
    <ligand>
        <name>heme</name>
        <dbReference type="ChEBI" id="CHEBI:30413"/>
    </ligand>
    <ligandPart>
        <name>Fe</name>
        <dbReference type="ChEBI" id="CHEBI:18248"/>
    </ligandPart>
</feature>
<protein>
    <submittedName>
        <fullName evidence="8">Putative daf-9 isoform A</fullName>
    </submittedName>
</protein>
<keyword evidence="5 6" id="KW-0349">Heme</keyword>
<evidence type="ECO:0000256" key="5">
    <source>
        <dbReference type="PIRSR" id="PIRSR602401-1"/>
    </source>
</evidence>
<comment type="cofactor">
    <cofactor evidence="5">
        <name>heme</name>
        <dbReference type="ChEBI" id="CHEBI:30413"/>
    </cofactor>
</comment>
<keyword evidence="7" id="KW-1133">Transmembrane helix</keyword>
<keyword evidence="9" id="KW-1185">Reference proteome</keyword>
<dbReference type="Proteomes" id="UP000799750">
    <property type="component" value="Unassembled WGS sequence"/>
</dbReference>
<evidence type="ECO:0000256" key="4">
    <source>
        <dbReference type="ARBA" id="ARBA00023004"/>
    </source>
</evidence>
<dbReference type="InterPro" id="IPR002401">
    <property type="entry name" value="Cyt_P450_E_grp-I"/>
</dbReference>
<dbReference type="GO" id="GO:0016705">
    <property type="term" value="F:oxidoreductase activity, acting on paired donors, with incorporation or reduction of molecular oxygen"/>
    <property type="evidence" value="ECO:0007669"/>
    <property type="project" value="InterPro"/>
</dbReference>